<dbReference type="CDD" id="cd00586">
    <property type="entry name" value="4HBT"/>
    <property type="match status" value="1"/>
</dbReference>
<dbReference type="Pfam" id="PF13279">
    <property type="entry name" value="4HBT_2"/>
    <property type="match status" value="1"/>
</dbReference>
<dbReference type="Gene3D" id="3.10.129.10">
    <property type="entry name" value="Hotdog Thioesterase"/>
    <property type="match status" value="1"/>
</dbReference>
<protein>
    <submittedName>
        <fullName evidence="1">Thioesterase</fullName>
    </submittedName>
</protein>
<proteinExistence type="predicted"/>
<evidence type="ECO:0000313" key="1">
    <source>
        <dbReference type="EMBL" id="GIH16314.1"/>
    </source>
</evidence>
<accession>A0A8J3VRN9</accession>
<dbReference type="PANTHER" id="PTHR31793">
    <property type="entry name" value="4-HYDROXYBENZOYL-COA THIOESTERASE FAMILY MEMBER"/>
    <property type="match status" value="1"/>
</dbReference>
<sequence>MPSTVSGVNDRAVNIWPLAGMSAAGNRLFAMADPFRVRITVRGYELDTQGHLNQAVYLQYAEHARWECLRAAGISQAGLLAQGVGPVALEVTLRYLRELRGGDEVDVSCRFAWDTGKTFRVEQDYRRPDGEPVASLTGVGGLLDLRERRLVADPGERFRAMATDPKPLGL</sequence>
<comment type="caution">
    <text evidence="1">The sequence shown here is derived from an EMBL/GenBank/DDBJ whole genome shotgun (WGS) entry which is preliminary data.</text>
</comment>
<evidence type="ECO:0000313" key="2">
    <source>
        <dbReference type="Proteomes" id="UP000642748"/>
    </source>
</evidence>
<dbReference type="AlphaFoldDB" id="A0A8J3VRN9"/>
<organism evidence="1 2">
    <name type="scientific">Rugosimonospora africana</name>
    <dbReference type="NCBI Taxonomy" id="556532"/>
    <lineage>
        <taxon>Bacteria</taxon>
        <taxon>Bacillati</taxon>
        <taxon>Actinomycetota</taxon>
        <taxon>Actinomycetes</taxon>
        <taxon>Micromonosporales</taxon>
        <taxon>Micromonosporaceae</taxon>
        <taxon>Rugosimonospora</taxon>
    </lineage>
</organism>
<dbReference type="GO" id="GO:0047617">
    <property type="term" value="F:fatty acyl-CoA hydrolase activity"/>
    <property type="evidence" value="ECO:0007669"/>
    <property type="project" value="TreeGrafter"/>
</dbReference>
<dbReference type="SUPFAM" id="SSF54637">
    <property type="entry name" value="Thioesterase/thiol ester dehydrase-isomerase"/>
    <property type="match status" value="1"/>
</dbReference>
<dbReference type="PANTHER" id="PTHR31793:SF24">
    <property type="entry name" value="LONG-CHAIN ACYL-COA THIOESTERASE FADM"/>
    <property type="match status" value="1"/>
</dbReference>
<dbReference type="InterPro" id="IPR029069">
    <property type="entry name" value="HotDog_dom_sf"/>
</dbReference>
<dbReference type="Proteomes" id="UP000642748">
    <property type="component" value="Unassembled WGS sequence"/>
</dbReference>
<dbReference type="InterPro" id="IPR050563">
    <property type="entry name" value="4-hydroxybenzoyl-CoA_TE"/>
</dbReference>
<dbReference type="EMBL" id="BONZ01000041">
    <property type="protein sequence ID" value="GIH16314.1"/>
    <property type="molecule type" value="Genomic_DNA"/>
</dbReference>
<gene>
    <name evidence="1" type="ORF">Raf01_44860</name>
</gene>
<reference evidence="1" key="1">
    <citation type="submission" date="2021-01" db="EMBL/GenBank/DDBJ databases">
        <title>Whole genome shotgun sequence of Rugosimonospora africana NBRC 104875.</title>
        <authorList>
            <person name="Komaki H."/>
            <person name="Tamura T."/>
        </authorList>
    </citation>
    <scope>NUCLEOTIDE SEQUENCE</scope>
    <source>
        <strain evidence="1">NBRC 104875</strain>
    </source>
</reference>
<name>A0A8J3VRN9_9ACTN</name>
<keyword evidence="2" id="KW-1185">Reference proteome</keyword>